<name>A0A9D7XSV3_9BACT</name>
<evidence type="ECO:0000313" key="1">
    <source>
        <dbReference type="EMBL" id="MBK9982933.1"/>
    </source>
</evidence>
<proteinExistence type="predicted"/>
<dbReference type="AlphaFoldDB" id="A0A9D7XSV3"/>
<accession>A0A9D7XSV3</accession>
<gene>
    <name evidence="1" type="ORF">IPP15_11020</name>
</gene>
<reference evidence="1 2" key="1">
    <citation type="submission" date="2020-10" db="EMBL/GenBank/DDBJ databases">
        <title>Connecting structure to function with the recovery of over 1000 high-quality activated sludge metagenome-assembled genomes encoding full-length rRNA genes using long-read sequencing.</title>
        <authorList>
            <person name="Singleton C.M."/>
            <person name="Petriglieri F."/>
            <person name="Kristensen J.M."/>
            <person name="Kirkegaard R.H."/>
            <person name="Michaelsen T.Y."/>
            <person name="Andersen M.H."/>
            <person name="Karst S.M."/>
            <person name="Dueholm M.S."/>
            <person name="Nielsen P.H."/>
            <person name="Albertsen M."/>
        </authorList>
    </citation>
    <scope>NUCLEOTIDE SEQUENCE [LARGE SCALE GENOMIC DNA]</scope>
    <source>
        <strain evidence="1">Ribe_18-Q3-R11-54_MAXAC.273</strain>
    </source>
</reference>
<evidence type="ECO:0000313" key="2">
    <source>
        <dbReference type="Proteomes" id="UP000808337"/>
    </source>
</evidence>
<sequence>MTIKKLIELENKSKEVWVISPMLNYDVQNKAFSELVSVNLGEKTKYRYIVPATPLVEKNLGLYKKIYKVTDQDIANNFLILPPSEFNPFIVECAIYDASTKCVACAAPATDDGNDEVIWFNSATAKEMAKSFKALWKKYKRVSL</sequence>
<protein>
    <submittedName>
        <fullName evidence="1">Uncharacterized protein</fullName>
    </submittedName>
</protein>
<comment type="caution">
    <text evidence="1">The sequence shown here is derived from an EMBL/GenBank/DDBJ whole genome shotgun (WGS) entry which is preliminary data.</text>
</comment>
<organism evidence="1 2">
    <name type="scientific">Candidatus Opimibacter skivensis</name>
    <dbReference type="NCBI Taxonomy" id="2982028"/>
    <lineage>
        <taxon>Bacteria</taxon>
        <taxon>Pseudomonadati</taxon>
        <taxon>Bacteroidota</taxon>
        <taxon>Saprospiria</taxon>
        <taxon>Saprospirales</taxon>
        <taxon>Saprospiraceae</taxon>
        <taxon>Candidatus Opimibacter</taxon>
    </lineage>
</organism>
<dbReference type="EMBL" id="JADKGY010000008">
    <property type="protein sequence ID" value="MBK9982933.1"/>
    <property type="molecule type" value="Genomic_DNA"/>
</dbReference>
<dbReference type="Proteomes" id="UP000808337">
    <property type="component" value="Unassembled WGS sequence"/>
</dbReference>